<feature type="binding site" evidence="10">
    <location>
        <position position="336"/>
    </location>
    <ligand>
        <name>ATP</name>
        <dbReference type="ChEBI" id="CHEBI:30616"/>
    </ligand>
</feature>
<keyword evidence="8 13" id="KW-0675">Receptor</keyword>
<dbReference type="PROSITE" id="PS50011">
    <property type="entry name" value="PROTEIN_KINASE_DOM"/>
    <property type="match status" value="1"/>
</dbReference>
<evidence type="ECO:0000256" key="10">
    <source>
        <dbReference type="PROSITE-ProRule" id="PRU10141"/>
    </source>
</evidence>
<dbReference type="PRINTS" id="PR00109">
    <property type="entry name" value="TYRKINASE"/>
</dbReference>
<dbReference type="Gene3D" id="1.10.510.10">
    <property type="entry name" value="Transferase(Phosphotransferase) domain 1"/>
    <property type="match status" value="1"/>
</dbReference>
<dbReference type="InterPro" id="IPR050122">
    <property type="entry name" value="RTK"/>
</dbReference>
<comment type="catalytic activity">
    <reaction evidence="9">
        <text>L-tyrosyl-[protein] + ATP = O-phospho-L-tyrosyl-[protein] + ADP + H(+)</text>
        <dbReference type="Rhea" id="RHEA:10596"/>
        <dbReference type="Rhea" id="RHEA-COMP:10136"/>
        <dbReference type="Rhea" id="RHEA-COMP:20101"/>
        <dbReference type="ChEBI" id="CHEBI:15378"/>
        <dbReference type="ChEBI" id="CHEBI:30616"/>
        <dbReference type="ChEBI" id="CHEBI:46858"/>
        <dbReference type="ChEBI" id="CHEBI:61978"/>
        <dbReference type="ChEBI" id="CHEBI:456216"/>
        <dbReference type="EC" id="2.7.10.1"/>
    </reaction>
</comment>
<dbReference type="InterPro" id="IPR008266">
    <property type="entry name" value="Tyr_kinase_AS"/>
</dbReference>
<evidence type="ECO:0000256" key="9">
    <source>
        <dbReference type="ARBA" id="ARBA00051243"/>
    </source>
</evidence>
<comment type="caution">
    <text evidence="13">The sequence shown here is derived from an EMBL/GenBank/DDBJ whole genome shotgun (WGS) entry which is preliminary data.</text>
</comment>
<dbReference type="SUPFAM" id="SSF56112">
    <property type="entry name" value="Protein kinase-like (PK-like)"/>
    <property type="match status" value="1"/>
</dbReference>
<keyword evidence="6" id="KW-1133">Transmembrane helix</keyword>
<dbReference type="InterPro" id="IPR000719">
    <property type="entry name" value="Prot_kinase_dom"/>
</dbReference>
<evidence type="ECO:0000256" key="3">
    <source>
        <dbReference type="ARBA" id="ARBA00022729"/>
    </source>
</evidence>
<accession>A0ABR4QK24</accession>
<keyword evidence="3 11" id="KW-0732">Signal</keyword>
<dbReference type="InterPro" id="IPR011009">
    <property type="entry name" value="Kinase-like_dom_sf"/>
</dbReference>
<feature type="domain" description="Protein kinase" evidence="12">
    <location>
        <begin position="301"/>
        <end position="581"/>
    </location>
</feature>
<feature type="signal peptide" evidence="11">
    <location>
        <begin position="1"/>
        <end position="23"/>
    </location>
</feature>
<comment type="subcellular location">
    <subcellularLocation>
        <location evidence="1">Membrane</location>
        <topology evidence="1">Single-pass membrane protein</topology>
    </subcellularLocation>
</comment>
<reference evidence="13 14" key="1">
    <citation type="journal article" date="2022" name="Front. Cell. Infect. Microbiol.">
        <title>The Genomes of Two Strains of Taenia crassiceps the Animal Model for the Study of Human Cysticercosis.</title>
        <authorList>
            <person name="Bobes R.J."/>
            <person name="Estrada K."/>
            <person name="Rios-Valencia D.G."/>
            <person name="Calderon-Gallegos A."/>
            <person name="de la Torre P."/>
            <person name="Carrero J.C."/>
            <person name="Sanchez-Flores A."/>
            <person name="Laclette J.P."/>
        </authorList>
    </citation>
    <scope>NUCLEOTIDE SEQUENCE [LARGE SCALE GENOMIC DNA]</scope>
    <source>
        <strain evidence="13">WFUcys</strain>
    </source>
</reference>
<evidence type="ECO:0000313" key="14">
    <source>
        <dbReference type="Proteomes" id="UP001651158"/>
    </source>
</evidence>
<dbReference type="InterPro" id="IPR001245">
    <property type="entry name" value="Ser-Thr/Tyr_kinase_cat_dom"/>
</dbReference>
<organism evidence="13 14">
    <name type="scientific">Taenia crassiceps</name>
    <dbReference type="NCBI Taxonomy" id="6207"/>
    <lineage>
        <taxon>Eukaryota</taxon>
        <taxon>Metazoa</taxon>
        <taxon>Spiralia</taxon>
        <taxon>Lophotrochozoa</taxon>
        <taxon>Platyhelminthes</taxon>
        <taxon>Cestoda</taxon>
        <taxon>Eucestoda</taxon>
        <taxon>Cyclophyllidea</taxon>
        <taxon>Taeniidae</taxon>
        <taxon>Taenia</taxon>
    </lineage>
</organism>
<dbReference type="Proteomes" id="UP001651158">
    <property type="component" value="Unassembled WGS sequence"/>
</dbReference>
<dbReference type="InterPro" id="IPR017441">
    <property type="entry name" value="Protein_kinase_ATP_BS"/>
</dbReference>
<name>A0ABR4QK24_9CEST</name>
<proteinExistence type="predicted"/>
<dbReference type="InterPro" id="IPR020635">
    <property type="entry name" value="Tyr_kinase_cat_dom"/>
</dbReference>
<evidence type="ECO:0000313" key="13">
    <source>
        <dbReference type="EMBL" id="KAL5109418.1"/>
    </source>
</evidence>
<protein>
    <submittedName>
        <fullName evidence="13">Fibroblast growth factor receptor 1</fullName>
    </submittedName>
</protein>
<dbReference type="EMBL" id="JAKROA010000003">
    <property type="protein sequence ID" value="KAL5109418.1"/>
    <property type="molecule type" value="Genomic_DNA"/>
</dbReference>
<dbReference type="SMART" id="SM00219">
    <property type="entry name" value="TyrKc"/>
    <property type="match status" value="1"/>
</dbReference>
<dbReference type="CDD" id="cd00192">
    <property type="entry name" value="PTKc"/>
    <property type="match status" value="1"/>
</dbReference>
<keyword evidence="2" id="KW-0812">Transmembrane</keyword>
<keyword evidence="5 10" id="KW-0067">ATP-binding</keyword>
<dbReference type="PROSITE" id="PS00107">
    <property type="entry name" value="PROTEIN_KINASE_ATP"/>
    <property type="match status" value="1"/>
</dbReference>
<evidence type="ECO:0000259" key="12">
    <source>
        <dbReference type="PROSITE" id="PS50011"/>
    </source>
</evidence>
<evidence type="ECO:0000256" key="2">
    <source>
        <dbReference type="ARBA" id="ARBA00022692"/>
    </source>
</evidence>
<sequence>MAVPPMCGGRILLLLSVFHSHIASQHSPPFHLNGLVFNISTRVAEGAEVGLHCEYLVHPQPHCAFTMLISFVEEASLTKAQVEMAASTQFLFPDDLREAHEKGGKVLNRTIYALEMTDVASVIITNRFSMSSEHAGSYICQMVPLNATSTEAWTLTKWMRLEVYRGMASAVELLWSMTVCLGVLVCVVVMGCYCTCRRRCRRLVLKRVLIERSASYVGGAVMPPEGYRCAKVSLLRETRPSLRVYMKALYEQRELERLCGMEGVCEGAGGVKRRREREEVGGRVRYLMPIDAAYDVAFSGVRVERRLGEGAFGLVFRGSAMHLPGGISGSLTVAIKTLRADSSEADVVAFVQEMEMMKFIGKHENVIELYATSSYNGRPVVIMEYAAEGSLVDYLRRNRSCLANQLGAMRESVLLRFALQVANGMAYLASKGIVHRDLAARNVVVTKDLVAKVSDFGLTRKAELYYRMRGTGRVPLKWMAPECVFHKVFTTKSDVWSFGVLLWEVFSLGDAPAAAVSTNDFLKLLHAGASLYTKPKYADERVFVGLMQHCWEWRPECRPTFMDVVAALSKLLEESQCNPFAVCLQRKKVEAWNVALGSRAWESFVLASPQSVGCRGTARDLGCSWSNLELMLGSSEQVFEGRESGKVGGRGERRVVRWCQCYDSAEVTVSSKSDECCQRSYVATCSQGEGGRTVMWWWWWSVHGGKSICAVDAMPDAECGSEANTAHSVLVL</sequence>
<evidence type="ECO:0000256" key="1">
    <source>
        <dbReference type="ARBA" id="ARBA00004167"/>
    </source>
</evidence>
<dbReference type="Gene3D" id="3.30.200.20">
    <property type="entry name" value="Phosphorylase Kinase, domain 1"/>
    <property type="match status" value="1"/>
</dbReference>
<dbReference type="PANTHER" id="PTHR24416">
    <property type="entry name" value="TYROSINE-PROTEIN KINASE RECEPTOR"/>
    <property type="match status" value="1"/>
</dbReference>
<keyword evidence="14" id="KW-1185">Reference proteome</keyword>
<evidence type="ECO:0000256" key="8">
    <source>
        <dbReference type="ARBA" id="ARBA00023170"/>
    </source>
</evidence>
<evidence type="ECO:0000256" key="6">
    <source>
        <dbReference type="ARBA" id="ARBA00022989"/>
    </source>
</evidence>
<dbReference type="PROSITE" id="PS00109">
    <property type="entry name" value="PROTEIN_KINASE_TYR"/>
    <property type="match status" value="1"/>
</dbReference>
<evidence type="ECO:0000256" key="4">
    <source>
        <dbReference type="ARBA" id="ARBA00022741"/>
    </source>
</evidence>
<evidence type="ECO:0000256" key="11">
    <source>
        <dbReference type="SAM" id="SignalP"/>
    </source>
</evidence>
<evidence type="ECO:0000256" key="5">
    <source>
        <dbReference type="ARBA" id="ARBA00022840"/>
    </source>
</evidence>
<dbReference type="PANTHER" id="PTHR24416:SF550">
    <property type="entry name" value="FIBROBLAST GROWTH FACTOR RECEPTOR HOMOLOG 1-RELATED"/>
    <property type="match status" value="1"/>
</dbReference>
<gene>
    <name evidence="13" type="ORF">TcWFU_009169</name>
</gene>
<keyword evidence="7" id="KW-0472">Membrane</keyword>
<dbReference type="Pfam" id="PF07714">
    <property type="entry name" value="PK_Tyr_Ser-Thr"/>
    <property type="match status" value="1"/>
</dbReference>
<feature type="chain" id="PRO_5046893850" evidence="11">
    <location>
        <begin position="24"/>
        <end position="732"/>
    </location>
</feature>
<evidence type="ECO:0000256" key="7">
    <source>
        <dbReference type="ARBA" id="ARBA00023136"/>
    </source>
</evidence>
<keyword evidence="4 10" id="KW-0547">Nucleotide-binding</keyword>